<organism evidence="2 3">
    <name type="scientific">Equid gammaherpesvirus 2</name>
    <name type="common">Equine herpesvirus 2</name>
    <dbReference type="NCBI Taxonomy" id="12657"/>
    <lineage>
        <taxon>Viruses</taxon>
        <taxon>Duplodnaviria</taxon>
        <taxon>Heunggongvirae</taxon>
        <taxon>Peploviricota</taxon>
        <taxon>Herviviricetes</taxon>
        <taxon>Herpesvirales</taxon>
        <taxon>Orthoherpesviridae</taxon>
        <taxon>Gammaherpesvirinae</taxon>
        <taxon>Percavirus</taxon>
        <taxon>Percavirus equidgamma2</taxon>
    </lineage>
</organism>
<evidence type="ECO:0000256" key="1">
    <source>
        <dbReference type="SAM" id="MobiDB-lite"/>
    </source>
</evidence>
<feature type="compositionally biased region" description="Pro residues" evidence="1">
    <location>
        <begin position="1"/>
        <end position="14"/>
    </location>
</feature>
<proteinExistence type="predicted"/>
<feature type="region of interest" description="Disordered" evidence="1">
    <location>
        <begin position="1"/>
        <end position="110"/>
    </location>
</feature>
<evidence type="ECO:0000313" key="2">
    <source>
        <dbReference type="EMBL" id="AIU39462.1"/>
    </source>
</evidence>
<sequence>MFGVAKPPPSPIPKPTRGRHFGEKYPESVNFPSRGARQRASTRHRPSIKEVWEPPAPPGAGMIFWGENGENGDFGQSAPSCYERRRARSPGGQGAENAAPVLRPGPEGRRRRESLILLEGDMVRETATVAPWTVSPLRPERPKSLLGRFRSKLTVWREVPRTPGPVAPIPELPGEADDPPTRTPPPPPDD</sequence>
<gene>
    <name evidence="2" type="primary">E6C</name>
</gene>
<dbReference type="Proteomes" id="UP000163076">
    <property type="component" value="Segment"/>
</dbReference>
<evidence type="ECO:0000313" key="3">
    <source>
        <dbReference type="Proteomes" id="UP000163076"/>
    </source>
</evidence>
<feature type="region of interest" description="Disordered" evidence="1">
    <location>
        <begin position="159"/>
        <end position="190"/>
    </location>
</feature>
<feature type="compositionally biased region" description="Pro residues" evidence="1">
    <location>
        <begin position="162"/>
        <end position="171"/>
    </location>
</feature>
<feature type="compositionally biased region" description="Pro residues" evidence="1">
    <location>
        <begin position="181"/>
        <end position="190"/>
    </location>
</feature>
<name>A0A0B4Q5C1_9GAMA</name>
<dbReference type="EMBL" id="KM924294">
    <property type="protein sequence ID" value="AIU39462.1"/>
    <property type="molecule type" value="Genomic_DNA"/>
</dbReference>
<protein>
    <submittedName>
        <fullName evidence="2">Protein E6C</fullName>
    </submittedName>
</protein>
<feature type="compositionally biased region" description="Basic residues" evidence="1">
    <location>
        <begin position="36"/>
        <end position="46"/>
    </location>
</feature>
<accession>A0A0B4Q5C1</accession>
<reference evidence="2 3" key="1">
    <citation type="journal article" date="2015" name="Genome Announc.">
        <title>Genome sequences of equid herpesviruses 2 and 5.</title>
        <authorList>
            <person name="Wilkie G.S."/>
            <person name="Kerr K."/>
            <person name="Stewart J.P."/>
            <person name="Studdert M.J."/>
            <person name="Davison A.J."/>
        </authorList>
    </citation>
    <scope>NUCLEOTIDE SEQUENCE [LARGE SCALE GENOMIC DNA]</scope>
    <source>
        <strain evidence="2">G9/92</strain>
    </source>
</reference>